<dbReference type="GO" id="GO:0005576">
    <property type="term" value="C:extracellular region"/>
    <property type="evidence" value="ECO:0007669"/>
    <property type="project" value="UniProtKB-SubCell"/>
</dbReference>
<dbReference type="SUPFAM" id="SSF48619">
    <property type="entry name" value="Phospholipase A2, PLA2"/>
    <property type="match status" value="1"/>
</dbReference>
<evidence type="ECO:0000256" key="13">
    <source>
        <dbReference type="PIRSR" id="PIRSR601211-1"/>
    </source>
</evidence>
<keyword evidence="12 15" id="KW-1015">Disulfide bond</keyword>
<organism evidence="18">
    <name type="scientific">Parasteatoda tepidariorum</name>
    <name type="common">Common house spider</name>
    <name type="synonym">Achaearanea tepidariorum</name>
    <dbReference type="NCBI Taxonomy" id="114398"/>
    <lineage>
        <taxon>Eukaryota</taxon>
        <taxon>Metazoa</taxon>
        <taxon>Ecdysozoa</taxon>
        <taxon>Arthropoda</taxon>
        <taxon>Chelicerata</taxon>
        <taxon>Arachnida</taxon>
        <taxon>Araneae</taxon>
        <taxon>Araneomorphae</taxon>
        <taxon>Entelegynae</taxon>
        <taxon>Araneoidea</taxon>
        <taxon>Theridiidae</taxon>
        <taxon>Parasteatoda</taxon>
    </lineage>
</organism>
<feature type="disulfide bond" evidence="15">
    <location>
        <begin position="91"/>
        <end position="122"/>
    </location>
</feature>
<dbReference type="GO" id="GO:0050482">
    <property type="term" value="P:arachidonate secretion"/>
    <property type="evidence" value="ECO:0007669"/>
    <property type="project" value="InterPro"/>
</dbReference>
<keyword evidence="9" id="KW-0442">Lipid degradation</keyword>
<keyword evidence="7 16" id="KW-0378">Hydrolase</keyword>
<feature type="signal peptide" evidence="16">
    <location>
        <begin position="1"/>
        <end position="19"/>
    </location>
</feature>
<evidence type="ECO:0000256" key="7">
    <source>
        <dbReference type="ARBA" id="ARBA00022801"/>
    </source>
</evidence>
<feature type="active site" evidence="13">
    <location>
        <position position="79"/>
    </location>
</feature>
<keyword evidence="6 14" id="KW-0479">Metal-binding</keyword>
<dbReference type="EMBL" id="IAAA01008237">
    <property type="protein sequence ID" value="LAA02913.1"/>
    <property type="molecule type" value="mRNA"/>
</dbReference>
<dbReference type="SMART" id="SM00085">
    <property type="entry name" value="PA2c"/>
    <property type="match status" value="1"/>
</dbReference>
<feature type="binding site" evidence="14">
    <location>
        <position position="61"/>
    </location>
    <ligand>
        <name>Ca(2+)</name>
        <dbReference type="ChEBI" id="CHEBI:29108"/>
    </ligand>
</feature>
<feature type="binding site" evidence="14">
    <location>
        <position position="63"/>
    </location>
    <ligand>
        <name>Ca(2+)</name>
        <dbReference type="ChEBI" id="CHEBI:29108"/>
    </ligand>
</feature>
<evidence type="ECO:0000256" key="2">
    <source>
        <dbReference type="ARBA" id="ARBA00004613"/>
    </source>
</evidence>
<dbReference type="PRINTS" id="PR00389">
    <property type="entry name" value="PHPHLIPASEA2"/>
</dbReference>
<evidence type="ECO:0000256" key="1">
    <source>
        <dbReference type="ARBA" id="ARBA00001604"/>
    </source>
</evidence>
<feature type="disulfide bond" evidence="15">
    <location>
        <begin position="60"/>
        <end position="76"/>
    </location>
</feature>
<feature type="disulfide bond" evidence="15">
    <location>
        <begin position="75"/>
        <end position="136"/>
    </location>
</feature>
<name>A0A2L2Y6H2_PARTP</name>
<keyword evidence="10 16" id="KW-0443">Lipid metabolism</keyword>
<reference evidence="18" key="1">
    <citation type="journal article" date="2016" name="Mol. Ecol. Resour.">
        <title>Evaluation of the impact of RNA preservation methods of spiders for de novo transcriptome assembly.</title>
        <authorList>
            <person name="Kono N."/>
            <person name="Nakamura H."/>
            <person name="Ito Y."/>
            <person name="Tomita M."/>
            <person name="Arakawa K."/>
        </authorList>
    </citation>
    <scope>NUCLEOTIDE SEQUENCE</scope>
    <source>
        <tissue evidence="18">Whole body</tissue>
    </source>
</reference>
<evidence type="ECO:0000256" key="6">
    <source>
        <dbReference type="ARBA" id="ARBA00022723"/>
    </source>
</evidence>
<feature type="disulfide bond" evidence="15">
    <location>
        <begin position="82"/>
        <end position="129"/>
    </location>
</feature>
<dbReference type="SMR" id="A0A2L2Y6H2"/>
<keyword evidence="16" id="KW-0732">Signal</keyword>
<comment type="cofactor">
    <cofactor evidence="14">
        <name>Ca(2+)</name>
        <dbReference type="ChEBI" id="CHEBI:29108"/>
    </cofactor>
    <text evidence="14">Binds 1 Ca(2+) ion per subunit.</text>
</comment>
<dbReference type="PANTHER" id="PTHR11716">
    <property type="entry name" value="PHOSPHOLIPASE A2 FAMILY MEMBER"/>
    <property type="match status" value="1"/>
</dbReference>
<accession>A0A2L2Y6H2</accession>
<feature type="binding site" evidence="14">
    <location>
        <position position="59"/>
    </location>
    <ligand>
        <name>Ca(2+)</name>
        <dbReference type="ChEBI" id="CHEBI:29108"/>
    </ligand>
</feature>
<sequence>MSSVYLLIIGLLLFAATNGDDTQQKDISLRNRRSLTNMYTMWTELTGTEGTKFVNYGNYCGLGGSGTPVDPLDGCCQSHDLCYEEVELSACQQEGEKALYGKNYNYKIENERATCDKNDDTCATSLCLCDVVLNNCVKSNLHLYNPEYYHQVSISEAMMQGNYLKNIL</sequence>
<dbReference type="GO" id="GO:0005509">
    <property type="term" value="F:calcium ion binding"/>
    <property type="evidence" value="ECO:0007669"/>
    <property type="project" value="InterPro"/>
</dbReference>
<evidence type="ECO:0000256" key="12">
    <source>
        <dbReference type="ARBA" id="ARBA00023157"/>
    </source>
</evidence>
<evidence type="ECO:0000256" key="5">
    <source>
        <dbReference type="ARBA" id="ARBA00022525"/>
    </source>
</evidence>
<feature type="disulfide bond" evidence="15">
    <location>
        <begin position="115"/>
        <end position="127"/>
    </location>
</feature>
<dbReference type="InterPro" id="IPR033113">
    <property type="entry name" value="PLA2_histidine"/>
</dbReference>
<evidence type="ECO:0000256" key="16">
    <source>
        <dbReference type="RuleBase" id="RU361236"/>
    </source>
</evidence>
<dbReference type="PANTHER" id="PTHR11716:SF47">
    <property type="entry name" value="PHOSPHOLIPASE A2-ALPHA"/>
    <property type="match status" value="1"/>
</dbReference>
<comment type="catalytic activity">
    <reaction evidence="1 16">
        <text>a 1,2-diacyl-sn-glycero-3-phosphocholine + H2O = a 1-acyl-sn-glycero-3-phosphocholine + a fatty acid + H(+)</text>
        <dbReference type="Rhea" id="RHEA:15801"/>
        <dbReference type="ChEBI" id="CHEBI:15377"/>
        <dbReference type="ChEBI" id="CHEBI:15378"/>
        <dbReference type="ChEBI" id="CHEBI:28868"/>
        <dbReference type="ChEBI" id="CHEBI:57643"/>
        <dbReference type="ChEBI" id="CHEBI:58168"/>
        <dbReference type="EC" id="3.1.1.4"/>
    </reaction>
</comment>
<dbReference type="InterPro" id="IPR036444">
    <property type="entry name" value="PLipase_A2_dom_sf"/>
</dbReference>
<dbReference type="EMBL" id="IAAA01008236">
    <property type="protein sequence ID" value="LAA02910.1"/>
    <property type="molecule type" value="mRNA"/>
</dbReference>
<dbReference type="EC" id="3.1.1.4" evidence="4 16"/>
<protein>
    <recommendedName>
        <fullName evidence="4 16">Phospholipase A2</fullName>
        <ecNumber evidence="4 16">3.1.1.4</ecNumber>
    </recommendedName>
</protein>
<feature type="domain" description="Phospholipase A2-like central" evidence="17">
    <location>
        <begin position="34"/>
        <end position="158"/>
    </location>
</feature>
<keyword evidence="11" id="KW-0865">Zymogen</keyword>
<evidence type="ECO:0000313" key="18">
    <source>
        <dbReference type="EMBL" id="LAA02910.1"/>
    </source>
</evidence>
<evidence type="ECO:0000256" key="11">
    <source>
        <dbReference type="ARBA" id="ARBA00023145"/>
    </source>
</evidence>
<evidence type="ECO:0000256" key="10">
    <source>
        <dbReference type="ARBA" id="ARBA00023098"/>
    </source>
</evidence>
<dbReference type="EMBL" id="IAAA01008235">
    <property type="protein sequence ID" value="LAA02905.1"/>
    <property type="molecule type" value="mRNA"/>
</dbReference>
<feature type="active site" evidence="13">
    <location>
        <position position="130"/>
    </location>
</feature>
<dbReference type="GO" id="GO:0006644">
    <property type="term" value="P:phospholipid metabolic process"/>
    <property type="evidence" value="ECO:0007669"/>
    <property type="project" value="InterPro"/>
</dbReference>
<dbReference type="Pfam" id="PF00068">
    <property type="entry name" value="Phospholip_A2_1"/>
    <property type="match status" value="1"/>
</dbReference>
<comment type="subcellular location">
    <subcellularLocation>
        <location evidence="2 16">Secreted</location>
    </subcellularLocation>
</comment>
<dbReference type="CDD" id="cd00125">
    <property type="entry name" value="PLA2c"/>
    <property type="match status" value="1"/>
</dbReference>
<evidence type="ECO:0000256" key="14">
    <source>
        <dbReference type="PIRSR" id="PIRSR601211-2"/>
    </source>
</evidence>
<dbReference type="AlphaFoldDB" id="A0A2L2Y6H2"/>
<keyword evidence="8 14" id="KW-0106">Calcium</keyword>
<keyword evidence="5 16" id="KW-0964">Secreted</keyword>
<dbReference type="GO" id="GO:0004623">
    <property type="term" value="F:phospholipase A2 activity"/>
    <property type="evidence" value="ECO:0007669"/>
    <property type="project" value="UniProtKB-EC"/>
</dbReference>
<evidence type="ECO:0000256" key="9">
    <source>
        <dbReference type="ARBA" id="ARBA00022963"/>
    </source>
</evidence>
<proteinExistence type="evidence at transcript level"/>
<evidence type="ECO:0000256" key="15">
    <source>
        <dbReference type="PIRSR" id="PIRSR601211-3"/>
    </source>
</evidence>
<dbReference type="OrthoDB" id="6410324at2759"/>
<evidence type="ECO:0000259" key="17">
    <source>
        <dbReference type="SMART" id="SM00085"/>
    </source>
</evidence>
<dbReference type="GO" id="GO:0016042">
    <property type="term" value="P:lipid catabolic process"/>
    <property type="evidence" value="ECO:0007669"/>
    <property type="project" value="UniProtKB-KW"/>
</dbReference>
<feature type="chain" id="PRO_5014485229" description="Phospholipase A2" evidence="16">
    <location>
        <begin position="20"/>
        <end position="168"/>
    </location>
</feature>
<comment type="similarity">
    <text evidence="3">Belongs to the phospholipase A2 family. Group III subfamily.</text>
</comment>
<dbReference type="InterPro" id="IPR001211">
    <property type="entry name" value="PLA2"/>
</dbReference>
<dbReference type="PROSITE" id="PS00118">
    <property type="entry name" value="PA2_HIS"/>
    <property type="match status" value="1"/>
</dbReference>
<dbReference type="InterPro" id="IPR016090">
    <property type="entry name" value="PLA2-like_dom"/>
</dbReference>
<evidence type="ECO:0000256" key="4">
    <source>
        <dbReference type="ARBA" id="ARBA00013278"/>
    </source>
</evidence>
<feature type="binding site" evidence="14">
    <location>
        <position position="80"/>
    </location>
    <ligand>
        <name>Ca(2+)</name>
        <dbReference type="ChEBI" id="CHEBI:29108"/>
    </ligand>
</feature>
<dbReference type="Gene3D" id="1.20.90.10">
    <property type="entry name" value="Phospholipase A2 domain"/>
    <property type="match status" value="1"/>
</dbReference>
<evidence type="ECO:0000256" key="8">
    <source>
        <dbReference type="ARBA" id="ARBA00022837"/>
    </source>
</evidence>
<evidence type="ECO:0000256" key="3">
    <source>
        <dbReference type="ARBA" id="ARBA00009659"/>
    </source>
</evidence>